<dbReference type="EMBL" id="CP117812">
    <property type="protein sequence ID" value="WDE97980.1"/>
    <property type="molecule type" value="Genomic_DNA"/>
</dbReference>
<dbReference type="PANTHER" id="PTHR32332:SF33">
    <property type="entry name" value="NITRONATE MONOOXYGENASE DOMAIN-CONTAINING PROTEIN"/>
    <property type="match status" value="1"/>
</dbReference>
<dbReference type="SUPFAM" id="SSF51412">
    <property type="entry name" value="Inosine monophosphate dehydrogenase (IMPDH)"/>
    <property type="match status" value="1"/>
</dbReference>
<dbReference type="RefSeq" id="WP_274152696.1">
    <property type="nucleotide sequence ID" value="NZ_CP117812.1"/>
</dbReference>
<evidence type="ECO:0000313" key="2">
    <source>
        <dbReference type="Proteomes" id="UP001214250"/>
    </source>
</evidence>
<organism evidence="1 2">
    <name type="scientific">Lentisphaera profundi</name>
    <dbReference type="NCBI Taxonomy" id="1658616"/>
    <lineage>
        <taxon>Bacteria</taxon>
        <taxon>Pseudomonadati</taxon>
        <taxon>Lentisphaerota</taxon>
        <taxon>Lentisphaeria</taxon>
        <taxon>Lentisphaerales</taxon>
        <taxon>Lentisphaeraceae</taxon>
        <taxon>Lentisphaera</taxon>
    </lineage>
</organism>
<evidence type="ECO:0008006" key="3">
    <source>
        <dbReference type="Google" id="ProtNLM"/>
    </source>
</evidence>
<dbReference type="InterPro" id="IPR013785">
    <property type="entry name" value="Aldolase_TIM"/>
</dbReference>
<reference evidence="1 2" key="1">
    <citation type="submission" date="2023-02" db="EMBL/GenBank/DDBJ databases">
        <title>Genome sequence of Lentisphaera profundi SAORIC-696.</title>
        <authorList>
            <person name="Kim e."/>
            <person name="Cho J.-C."/>
            <person name="Choi A."/>
            <person name="Kang I."/>
        </authorList>
    </citation>
    <scope>NUCLEOTIDE SEQUENCE [LARGE SCALE GENOMIC DNA]</scope>
    <source>
        <strain evidence="1 2">SAORIC-696</strain>
    </source>
</reference>
<dbReference type="Gene3D" id="3.20.20.70">
    <property type="entry name" value="Aldolase class I"/>
    <property type="match status" value="2"/>
</dbReference>
<proteinExistence type="predicted"/>
<gene>
    <name evidence="1" type="ORF">PQO03_19315</name>
</gene>
<dbReference type="Proteomes" id="UP001214250">
    <property type="component" value="Chromosome 2"/>
</dbReference>
<evidence type="ECO:0000313" key="1">
    <source>
        <dbReference type="EMBL" id="WDE97980.1"/>
    </source>
</evidence>
<protein>
    <recommendedName>
        <fullName evidence="3">2-nitropropane dioxygenase</fullName>
    </recommendedName>
</protein>
<dbReference type="PANTHER" id="PTHR32332">
    <property type="entry name" value="2-NITROPROPANE DIOXYGENASE"/>
    <property type="match status" value="1"/>
</dbReference>
<accession>A0ABY7VUU8</accession>
<keyword evidence="2" id="KW-1185">Reference proteome</keyword>
<name>A0ABY7VUU8_9BACT</name>
<sequence length="472" mass="51524">MKNINLPKIIQGGMGIAVSDWKLAQSVAQAGQLGVVSGTAIENVMIRRLQDGHTETVKALEAFPIETLSQKIIAKYYIAEGKAADKPYRLAPLTSIPLKPELTELLIVANFCEIYMAKQSGGQVGINYLEKITMPLLPSLYGAMLAGVDAVLMGAGIPIAIPGILDQLSKGEACRLSVPVTGKSNDQDFSLDFDPKQYSYKIGLARPAFLGIISSEIVAKTMIKRATGSIEGFIIESHFAGGHNAPPRKVKGQSHDAFSDKDSVDLERFKKLDYPFWLAGNFGKHNALQQAQELGAYGIQVGSAFAYCDESGIKPEIKEQVIKENAAKGLNIYTDFKASPTGYPFKIIKQTWKKAEHAPERRRVCDLGYLREATVDDKGKLEYRCPAESTKNYLAKGGTLEETEGRQCLCNSLFATVGLGQVRKDFIEPPLLTGGEDFSFLNELTNATKLSYSAKEIIELLSSENEPLSSNQ</sequence>